<dbReference type="InterPro" id="IPR003752">
    <property type="entry name" value="DiS_bond_form_DsbB/BdbC"/>
</dbReference>
<evidence type="ECO:0000256" key="2">
    <source>
        <dbReference type="ARBA" id="ARBA00022692"/>
    </source>
</evidence>
<dbReference type="InterPro" id="IPR023380">
    <property type="entry name" value="DsbB-like_sf"/>
</dbReference>
<dbReference type="Proteomes" id="UP001239909">
    <property type="component" value="Unassembled WGS sequence"/>
</dbReference>
<gene>
    <name evidence="6" type="ORF">LNKW23_00630</name>
</gene>
<evidence type="ECO:0000256" key="5">
    <source>
        <dbReference type="SAM" id="Phobius"/>
    </source>
</evidence>
<dbReference type="RefSeq" id="WP_285669478.1">
    <property type="nucleotide sequence ID" value="NZ_BSYI01000001.1"/>
</dbReference>
<name>A0ABQ6LBS8_9RHOB</name>
<evidence type="ECO:0000313" key="7">
    <source>
        <dbReference type="Proteomes" id="UP001239909"/>
    </source>
</evidence>
<keyword evidence="4 5" id="KW-0472">Membrane</keyword>
<feature type="transmembrane region" description="Helical" evidence="5">
    <location>
        <begin position="40"/>
        <end position="58"/>
    </location>
</feature>
<evidence type="ECO:0000313" key="6">
    <source>
        <dbReference type="EMBL" id="GMG80851.1"/>
    </source>
</evidence>
<proteinExistence type="predicted"/>
<dbReference type="EMBL" id="BSYI01000001">
    <property type="protein sequence ID" value="GMG80851.1"/>
    <property type="molecule type" value="Genomic_DNA"/>
</dbReference>
<evidence type="ECO:0000256" key="4">
    <source>
        <dbReference type="ARBA" id="ARBA00023136"/>
    </source>
</evidence>
<comment type="subcellular location">
    <subcellularLocation>
        <location evidence="1">Membrane</location>
        <topology evidence="1">Multi-pass membrane protein</topology>
    </subcellularLocation>
</comment>
<feature type="transmembrane region" description="Helical" evidence="5">
    <location>
        <begin position="7"/>
        <end position="28"/>
    </location>
</feature>
<dbReference type="Gene3D" id="1.20.1550.10">
    <property type="entry name" value="DsbB-like"/>
    <property type="match status" value="1"/>
</dbReference>
<accession>A0ABQ6LBS8</accession>
<comment type="caution">
    <text evidence="6">The sequence shown here is derived from an EMBL/GenBank/DDBJ whole genome shotgun (WGS) entry which is preliminary data.</text>
</comment>
<keyword evidence="7" id="KW-1185">Reference proteome</keyword>
<feature type="transmembrane region" description="Helical" evidence="5">
    <location>
        <begin position="65"/>
        <end position="84"/>
    </location>
</feature>
<organism evidence="6 7">
    <name type="scientific">Paralimibaculum aggregatum</name>
    <dbReference type="NCBI Taxonomy" id="3036245"/>
    <lineage>
        <taxon>Bacteria</taxon>
        <taxon>Pseudomonadati</taxon>
        <taxon>Pseudomonadota</taxon>
        <taxon>Alphaproteobacteria</taxon>
        <taxon>Rhodobacterales</taxon>
        <taxon>Paracoccaceae</taxon>
        <taxon>Paralimibaculum</taxon>
    </lineage>
</organism>
<evidence type="ECO:0000256" key="1">
    <source>
        <dbReference type="ARBA" id="ARBA00004141"/>
    </source>
</evidence>
<sequence length="170" mass="17818">MTVYGRTFLAGAASALMLLAAFGFQYLGGLAPCPMCLWQRWPHAAAAVLAVLAVTAFWRMHRTLAGLGAVAMLVSAALGFYHAGVEQGWWRGLSGCVAPDPSALSADALLTQILETDIVRCDEIPWSFLGLSMAAWNAVVSLGIAVVWIWSALSTLPAAGTGGAEPQQGK</sequence>
<keyword evidence="3 5" id="KW-1133">Transmembrane helix</keyword>
<keyword evidence="2 5" id="KW-0812">Transmembrane</keyword>
<evidence type="ECO:0000256" key="3">
    <source>
        <dbReference type="ARBA" id="ARBA00022989"/>
    </source>
</evidence>
<reference evidence="6 7" key="1">
    <citation type="submission" date="2023-04" db="EMBL/GenBank/DDBJ databases">
        <title>Marinoamorphus aggregata gen. nov., sp. Nov., isolate from tissue of brittle star Ophioplocus japonicus.</title>
        <authorList>
            <person name="Kawano K."/>
            <person name="Sawayama S."/>
            <person name="Nakagawa S."/>
        </authorList>
    </citation>
    <scope>NUCLEOTIDE SEQUENCE [LARGE SCALE GENOMIC DNA]</scope>
    <source>
        <strain evidence="6 7">NKW23</strain>
    </source>
</reference>
<feature type="transmembrane region" description="Helical" evidence="5">
    <location>
        <begin position="134"/>
        <end position="153"/>
    </location>
</feature>
<dbReference type="Pfam" id="PF02600">
    <property type="entry name" value="DsbB"/>
    <property type="match status" value="1"/>
</dbReference>
<dbReference type="SUPFAM" id="SSF158442">
    <property type="entry name" value="DsbB-like"/>
    <property type="match status" value="1"/>
</dbReference>
<protein>
    <submittedName>
        <fullName evidence="6">Disulfide bond formation protein B</fullName>
    </submittedName>
</protein>